<accession>A0A847S6V6</accession>
<dbReference type="RefSeq" id="WP_168873326.1">
    <property type="nucleotide sequence ID" value="NZ_JABAIA010000003.1"/>
</dbReference>
<keyword evidence="1" id="KW-0732">Signal</keyword>
<protein>
    <submittedName>
        <fullName evidence="2">Uncharacterized protein</fullName>
    </submittedName>
</protein>
<evidence type="ECO:0000313" key="3">
    <source>
        <dbReference type="Proteomes" id="UP000570474"/>
    </source>
</evidence>
<keyword evidence="3" id="KW-1185">Reference proteome</keyword>
<dbReference type="AlphaFoldDB" id="A0A847S6V6"/>
<dbReference type="PROSITE" id="PS51257">
    <property type="entry name" value="PROKAR_LIPOPROTEIN"/>
    <property type="match status" value="1"/>
</dbReference>
<dbReference type="Proteomes" id="UP000570474">
    <property type="component" value="Unassembled WGS sequence"/>
</dbReference>
<sequence length="268" mass="29229">MKMYLLIPVAVLALFSCSKPAEMQIQQKAGVAVRTALAGHTGTSLLSGAAVTDLYVNYIYSTGYGVATVHFTNNTASTELFTIQLKSSSSGSSLLGWQTVNVGAGSNISVSFDVPLITSGTLTATVMEDTNSFSASCGIYNATTSPANPTYRATALSSNPVLTLKYDYDPISMFRYYTPELVWTSFSNVNPNVPETIYAAIKYSPHNGSCLYPQSASNLVQNNKIIFNPVSDQDYSCKPSYVDYVWDRKPFNPDTVSTARWIRVDFPW</sequence>
<evidence type="ECO:0000313" key="2">
    <source>
        <dbReference type="EMBL" id="NLR67361.1"/>
    </source>
</evidence>
<feature type="signal peptide" evidence="1">
    <location>
        <begin position="1"/>
        <end position="23"/>
    </location>
</feature>
<feature type="chain" id="PRO_5032503727" evidence="1">
    <location>
        <begin position="24"/>
        <end position="268"/>
    </location>
</feature>
<organism evidence="2 3">
    <name type="scientific">Chitinophaga varians</name>
    <dbReference type="NCBI Taxonomy" id="2202339"/>
    <lineage>
        <taxon>Bacteria</taxon>
        <taxon>Pseudomonadati</taxon>
        <taxon>Bacteroidota</taxon>
        <taxon>Chitinophagia</taxon>
        <taxon>Chitinophagales</taxon>
        <taxon>Chitinophagaceae</taxon>
        <taxon>Chitinophaga</taxon>
    </lineage>
</organism>
<dbReference type="EMBL" id="JABAIA010000003">
    <property type="protein sequence ID" value="NLR67361.1"/>
    <property type="molecule type" value="Genomic_DNA"/>
</dbReference>
<name>A0A847S6V6_9BACT</name>
<proteinExistence type="predicted"/>
<gene>
    <name evidence="2" type="ORF">HGH92_23855</name>
</gene>
<evidence type="ECO:0000256" key="1">
    <source>
        <dbReference type="SAM" id="SignalP"/>
    </source>
</evidence>
<comment type="caution">
    <text evidence="2">The sequence shown here is derived from an EMBL/GenBank/DDBJ whole genome shotgun (WGS) entry which is preliminary data.</text>
</comment>
<reference evidence="2 3" key="1">
    <citation type="submission" date="2020-04" db="EMBL/GenBank/DDBJ databases">
        <authorList>
            <person name="Yin C."/>
        </authorList>
    </citation>
    <scope>NUCLEOTIDE SEQUENCE [LARGE SCALE GENOMIC DNA]</scope>
    <source>
        <strain evidence="2 3">Ae27</strain>
    </source>
</reference>